<accession>A0A1M5LEL9</accession>
<evidence type="ECO:0000256" key="1">
    <source>
        <dbReference type="SAM" id="Phobius"/>
    </source>
</evidence>
<dbReference type="OrthoDB" id="8450960at2"/>
<evidence type="ECO:0000313" key="3">
    <source>
        <dbReference type="Proteomes" id="UP000190675"/>
    </source>
</evidence>
<sequence>MNVQPSPTAPRQIIWQSVITVISAAILIGAEVFGAAFAGGWALAILFGLDDTGAHILQAVLFALGVFVMAAFIRAAQRVEPFTRRA</sequence>
<proteinExistence type="predicted"/>
<dbReference type="Proteomes" id="UP000190675">
    <property type="component" value="Chromosome I"/>
</dbReference>
<dbReference type="EMBL" id="LT670818">
    <property type="protein sequence ID" value="SHG63544.1"/>
    <property type="molecule type" value="Genomic_DNA"/>
</dbReference>
<organism evidence="2 3">
    <name type="scientific">Bradyrhizobium erythrophlei</name>
    <dbReference type="NCBI Taxonomy" id="1437360"/>
    <lineage>
        <taxon>Bacteria</taxon>
        <taxon>Pseudomonadati</taxon>
        <taxon>Pseudomonadota</taxon>
        <taxon>Alphaproteobacteria</taxon>
        <taxon>Hyphomicrobiales</taxon>
        <taxon>Nitrobacteraceae</taxon>
        <taxon>Bradyrhizobium</taxon>
    </lineage>
</organism>
<protein>
    <submittedName>
        <fullName evidence="2">Uncharacterized protein</fullName>
    </submittedName>
</protein>
<keyword evidence="1" id="KW-1133">Transmembrane helix</keyword>
<feature type="transmembrane region" description="Helical" evidence="1">
    <location>
        <begin position="55"/>
        <end position="76"/>
    </location>
</feature>
<dbReference type="RefSeq" id="WP_079566980.1">
    <property type="nucleotide sequence ID" value="NZ_LT670818.1"/>
</dbReference>
<feature type="transmembrane region" description="Helical" evidence="1">
    <location>
        <begin position="21"/>
        <end position="49"/>
    </location>
</feature>
<name>A0A1M5LEL9_9BRAD</name>
<dbReference type="AlphaFoldDB" id="A0A1M5LEL9"/>
<gene>
    <name evidence="2" type="ORF">SAMN05444169_3425</name>
</gene>
<evidence type="ECO:0000313" key="2">
    <source>
        <dbReference type="EMBL" id="SHG63544.1"/>
    </source>
</evidence>
<keyword evidence="1" id="KW-0812">Transmembrane</keyword>
<reference evidence="2 3" key="1">
    <citation type="submission" date="2016-11" db="EMBL/GenBank/DDBJ databases">
        <authorList>
            <person name="Jaros S."/>
            <person name="Januszkiewicz K."/>
            <person name="Wedrychowicz H."/>
        </authorList>
    </citation>
    <scope>NUCLEOTIDE SEQUENCE [LARGE SCALE GENOMIC DNA]</scope>
    <source>
        <strain evidence="2 3">GAS242</strain>
    </source>
</reference>
<keyword evidence="1" id="KW-0472">Membrane</keyword>